<proteinExistence type="inferred from homology"/>
<evidence type="ECO:0000256" key="1">
    <source>
        <dbReference type="ARBA" id="ARBA00004141"/>
    </source>
</evidence>
<dbReference type="InterPro" id="IPR010920">
    <property type="entry name" value="LSM_dom_sf"/>
</dbReference>
<dbReference type="Pfam" id="PF00924">
    <property type="entry name" value="MS_channel_2nd"/>
    <property type="match status" value="1"/>
</dbReference>
<keyword evidence="3 6" id="KW-0812">Transmembrane</keyword>
<comment type="caution">
    <text evidence="8">The sequence shown here is derived from an EMBL/GenBank/DDBJ whole genome shotgun (WGS) entry which is preliminary data.</text>
</comment>
<dbReference type="Proteomes" id="UP000478546">
    <property type="component" value="Unassembled WGS sequence"/>
</dbReference>
<dbReference type="GO" id="GO:0016020">
    <property type="term" value="C:membrane"/>
    <property type="evidence" value="ECO:0007669"/>
    <property type="project" value="UniProtKB-SubCell"/>
</dbReference>
<sequence>MERLRSFIDHLDNLAITLIIFAVSVLLGLLLKYMLFKLLNLYNRYSNPKLVASLTKHLNHPLTYFFPLLFISMALPTVPLSESSIHSLRRVIEIFNIIVFAWILIKLVSVVQDIVRHKYAIDKPDNFRERKLYTQLQFVRKITIILIVFIGSAMVLLQFEAVKALGTGLLTSAGIAGVVLGFAAQRSLANLLAGLQIAFTQPIRIDDVLVVEQEFGRVEEITLTYVVLRLWDNRRLILPLNYFIEKPFQNWSRTSTDILATVYFYTDYAVPVEELRKELKHILSGSALWNGEVAGLQVTDAQHDNVQLRALFSARNSGDAWDLRCLVREKLLYFIQKNYPEALPKLRASVSGNNIPN</sequence>
<dbReference type="PANTHER" id="PTHR30566">
    <property type="entry name" value="YNAI-RELATED MECHANOSENSITIVE ION CHANNEL"/>
    <property type="match status" value="1"/>
</dbReference>
<feature type="domain" description="Mechanosensitive ion channel MscS" evidence="7">
    <location>
        <begin position="187"/>
        <end position="253"/>
    </location>
</feature>
<dbReference type="InterPro" id="IPR006685">
    <property type="entry name" value="MscS_channel_2nd"/>
</dbReference>
<comment type="similarity">
    <text evidence="2">Belongs to the MscS (TC 1.A.23) family.</text>
</comment>
<feature type="transmembrane region" description="Helical" evidence="6">
    <location>
        <begin position="57"/>
        <end position="75"/>
    </location>
</feature>
<dbReference type="Gene3D" id="1.10.287.1260">
    <property type="match status" value="1"/>
</dbReference>
<protein>
    <submittedName>
        <fullName evidence="8">Mechanosensitive ion channel</fullName>
    </submittedName>
</protein>
<feature type="transmembrane region" description="Helical" evidence="6">
    <location>
        <begin position="165"/>
        <end position="184"/>
    </location>
</feature>
<accession>A0A6B2H7Q6</accession>
<organism evidence="8 9">
    <name type="scientific">Pontibacter fetidus</name>
    <dbReference type="NCBI Taxonomy" id="2700082"/>
    <lineage>
        <taxon>Bacteria</taxon>
        <taxon>Pseudomonadati</taxon>
        <taxon>Bacteroidota</taxon>
        <taxon>Cytophagia</taxon>
        <taxon>Cytophagales</taxon>
        <taxon>Hymenobacteraceae</taxon>
        <taxon>Pontibacter</taxon>
    </lineage>
</organism>
<evidence type="ECO:0000256" key="2">
    <source>
        <dbReference type="ARBA" id="ARBA00008017"/>
    </source>
</evidence>
<dbReference type="RefSeq" id="WP_162345397.1">
    <property type="nucleotide sequence ID" value="NZ_JAAEAA010000005.1"/>
</dbReference>
<evidence type="ECO:0000256" key="3">
    <source>
        <dbReference type="ARBA" id="ARBA00022692"/>
    </source>
</evidence>
<evidence type="ECO:0000313" key="8">
    <source>
        <dbReference type="EMBL" id="NDK55342.1"/>
    </source>
</evidence>
<feature type="transmembrane region" description="Helical" evidence="6">
    <location>
        <begin position="14"/>
        <end position="36"/>
    </location>
</feature>
<dbReference type="GO" id="GO:0008381">
    <property type="term" value="F:mechanosensitive monoatomic ion channel activity"/>
    <property type="evidence" value="ECO:0007669"/>
    <property type="project" value="UniProtKB-ARBA"/>
</dbReference>
<dbReference type="SUPFAM" id="SSF50182">
    <property type="entry name" value="Sm-like ribonucleoproteins"/>
    <property type="match status" value="1"/>
</dbReference>
<evidence type="ECO:0000313" key="9">
    <source>
        <dbReference type="Proteomes" id="UP000478546"/>
    </source>
</evidence>
<dbReference type="SUPFAM" id="SSF82861">
    <property type="entry name" value="Mechanosensitive channel protein MscS (YggB), transmembrane region"/>
    <property type="match status" value="1"/>
</dbReference>
<feature type="transmembrane region" description="Helical" evidence="6">
    <location>
        <begin position="95"/>
        <end position="115"/>
    </location>
</feature>
<feature type="transmembrane region" description="Helical" evidence="6">
    <location>
        <begin position="138"/>
        <end position="159"/>
    </location>
</feature>
<evidence type="ECO:0000256" key="6">
    <source>
        <dbReference type="SAM" id="Phobius"/>
    </source>
</evidence>
<dbReference type="PANTHER" id="PTHR30566:SF25">
    <property type="entry name" value="INNER MEMBRANE PROTEIN"/>
    <property type="match status" value="1"/>
</dbReference>
<keyword evidence="5 6" id="KW-0472">Membrane</keyword>
<dbReference type="InterPro" id="IPR023408">
    <property type="entry name" value="MscS_beta-dom_sf"/>
</dbReference>
<evidence type="ECO:0000256" key="4">
    <source>
        <dbReference type="ARBA" id="ARBA00022989"/>
    </source>
</evidence>
<keyword evidence="9" id="KW-1185">Reference proteome</keyword>
<dbReference type="EMBL" id="JAAEAA010000005">
    <property type="protein sequence ID" value="NDK55342.1"/>
    <property type="molecule type" value="Genomic_DNA"/>
</dbReference>
<evidence type="ECO:0000256" key="5">
    <source>
        <dbReference type="ARBA" id="ARBA00023136"/>
    </source>
</evidence>
<comment type="subcellular location">
    <subcellularLocation>
        <location evidence="1">Membrane</location>
        <topology evidence="1">Multi-pass membrane protein</topology>
    </subcellularLocation>
</comment>
<gene>
    <name evidence="8" type="ORF">GWO68_05385</name>
</gene>
<dbReference type="Gene3D" id="2.30.30.60">
    <property type="match status" value="1"/>
</dbReference>
<evidence type="ECO:0000259" key="7">
    <source>
        <dbReference type="Pfam" id="PF00924"/>
    </source>
</evidence>
<reference evidence="8 9" key="1">
    <citation type="submission" date="2020-01" db="EMBL/GenBank/DDBJ databases">
        <authorList>
            <person name="Kim M.K."/>
        </authorList>
    </citation>
    <scope>NUCLEOTIDE SEQUENCE [LARGE SCALE GENOMIC DNA]</scope>
    <source>
        <strain evidence="8 9">BT213</strain>
    </source>
</reference>
<dbReference type="InterPro" id="IPR011014">
    <property type="entry name" value="MscS_channel_TM-2"/>
</dbReference>
<keyword evidence="4 6" id="KW-1133">Transmembrane helix</keyword>
<name>A0A6B2H7Q6_9BACT</name>
<dbReference type="AlphaFoldDB" id="A0A6B2H7Q6"/>